<protein>
    <submittedName>
        <fullName evidence="2">Uncharacterized protein</fullName>
    </submittedName>
</protein>
<dbReference type="Proteomes" id="UP000077266">
    <property type="component" value="Unassembled WGS sequence"/>
</dbReference>
<name>A0A165Q9D8_EXIGL</name>
<organism evidence="2 3">
    <name type="scientific">Exidia glandulosa HHB12029</name>
    <dbReference type="NCBI Taxonomy" id="1314781"/>
    <lineage>
        <taxon>Eukaryota</taxon>
        <taxon>Fungi</taxon>
        <taxon>Dikarya</taxon>
        <taxon>Basidiomycota</taxon>
        <taxon>Agaricomycotina</taxon>
        <taxon>Agaricomycetes</taxon>
        <taxon>Auriculariales</taxon>
        <taxon>Exidiaceae</taxon>
        <taxon>Exidia</taxon>
    </lineage>
</organism>
<evidence type="ECO:0000256" key="1">
    <source>
        <dbReference type="SAM" id="Phobius"/>
    </source>
</evidence>
<dbReference type="AlphaFoldDB" id="A0A165Q9D8"/>
<evidence type="ECO:0000313" key="2">
    <source>
        <dbReference type="EMBL" id="KZW03278.1"/>
    </source>
</evidence>
<evidence type="ECO:0000313" key="3">
    <source>
        <dbReference type="Proteomes" id="UP000077266"/>
    </source>
</evidence>
<dbReference type="InParanoid" id="A0A165Q9D8"/>
<proteinExistence type="predicted"/>
<accession>A0A165Q9D8</accession>
<feature type="transmembrane region" description="Helical" evidence="1">
    <location>
        <begin position="42"/>
        <end position="59"/>
    </location>
</feature>
<keyword evidence="3" id="KW-1185">Reference proteome</keyword>
<gene>
    <name evidence="2" type="ORF">EXIGLDRAFT_725729</name>
</gene>
<sequence>MRYLQVARIVTLVSCWLLSAIALGTSGKLNAVSTPSFKIGDLLFPFVMGIISCVVVYPFM</sequence>
<dbReference type="EMBL" id="KV425884">
    <property type="protein sequence ID" value="KZW03278.1"/>
    <property type="molecule type" value="Genomic_DNA"/>
</dbReference>
<keyword evidence="1" id="KW-0472">Membrane</keyword>
<reference evidence="2 3" key="1">
    <citation type="journal article" date="2016" name="Mol. Biol. Evol.">
        <title>Comparative Genomics of Early-Diverging Mushroom-Forming Fungi Provides Insights into the Origins of Lignocellulose Decay Capabilities.</title>
        <authorList>
            <person name="Nagy L.G."/>
            <person name="Riley R."/>
            <person name="Tritt A."/>
            <person name="Adam C."/>
            <person name="Daum C."/>
            <person name="Floudas D."/>
            <person name="Sun H."/>
            <person name="Yadav J.S."/>
            <person name="Pangilinan J."/>
            <person name="Larsson K.H."/>
            <person name="Matsuura K."/>
            <person name="Barry K."/>
            <person name="Labutti K."/>
            <person name="Kuo R."/>
            <person name="Ohm R.A."/>
            <person name="Bhattacharya S.S."/>
            <person name="Shirouzu T."/>
            <person name="Yoshinaga Y."/>
            <person name="Martin F.M."/>
            <person name="Grigoriev I.V."/>
            <person name="Hibbett D.S."/>
        </authorList>
    </citation>
    <scope>NUCLEOTIDE SEQUENCE [LARGE SCALE GENOMIC DNA]</scope>
    <source>
        <strain evidence="2 3">HHB12029</strain>
    </source>
</reference>
<keyword evidence="1" id="KW-0812">Transmembrane</keyword>
<keyword evidence="1" id="KW-1133">Transmembrane helix</keyword>